<evidence type="ECO:0000313" key="6">
    <source>
        <dbReference type="EMBL" id="RXN92324.1"/>
    </source>
</evidence>
<dbReference type="Pfam" id="PF03466">
    <property type="entry name" value="LysR_substrate"/>
    <property type="match status" value="1"/>
</dbReference>
<comment type="similarity">
    <text evidence="1">Belongs to the LysR transcriptional regulatory family.</text>
</comment>
<keyword evidence="3" id="KW-0238">DNA-binding</keyword>
<dbReference type="Pfam" id="PF00126">
    <property type="entry name" value="HTH_1"/>
    <property type="match status" value="1"/>
</dbReference>
<dbReference type="GO" id="GO:0010628">
    <property type="term" value="P:positive regulation of gene expression"/>
    <property type="evidence" value="ECO:0007669"/>
    <property type="project" value="TreeGrafter"/>
</dbReference>
<dbReference type="InterPro" id="IPR036390">
    <property type="entry name" value="WH_DNA-bd_sf"/>
</dbReference>
<gene>
    <name evidence="6" type="ORF">C7R54_00725</name>
</gene>
<keyword evidence="7" id="KW-1185">Reference proteome</keyword>
<dbReference type="InterPro" id="IPR036388">
    <property type="entry name" value="WH-like_DNA-bd_sf"/>
</dbReference>
<dbReference type="PRINTS" id="PR00039">
    <property type="entry name" value="HTHLYSR"/>
</dbReference>
<dbReference type="GO" id="GO:0003700">
    <property type="term" value="F:DNA-binding transcription factor activity"/>
    <property type="evidence" value="ECO:0007669"/>
    <property type="project" value="InterPro"/>
</dbReference>
<dbReference type="PROSITE" id="PS50931">
    <property type="entry name" value="HTH_LYSR"/>
    <property type="match status" value="1"/>
</dbReference>
<organism evidence="6 7">
    <name type="scientific">Achromobacter aloeverae</name>
    <dbReference type="NCBI Taxonomy" id="1750518"/>
    <lineage>
        <taxon>Bacteria</taxon>
        <taxon>Pseudomonadati</taxon>
        <taxon>Pseudomonadota</taxon>
        <taxon>Betaproteobacteria</taxon>
        <taxon>Burkholderiales</taxon>
        <taxon>Alcaligenaceae</taxon>
        <taxon>Achromobacter</taxon>
    </lineage>
</organism>
<evidence type="ECO:0000256" key="3">
    <source>
        <dbReference type="ARBA" id="ARBA00023125"/>
    </source>
</evidence>
<name>A0A4Q1HMW2_9BURK</name>
<evidence type="ECO:0000313" key="7">
    <source>
        <dbReference type="Proteomes" id="UP000290849"/>
    </source>
</evidence>
<dbReference type="Gene3D" id="3.40.190.290">
    <property type="match status" value="1"/>
</dbReference>
<dbReference type="PANTHER" id="PTHR30427">
    <property type="entry name" value="TRANSCRIPTIONAL ACTIVATOR PROTEIN LYSR"/>
    <property type="match status" value="1"/>
</dbReference>
<accession>A0A4Q1HMW2</accession>
<feature type="domain" description="HTH lysR-type" evidence="5">
    <location>
        <begin position="3"/>
        <end position="60"/>
    </location>
</feature>
<keyword evidence="4" id="KW-0804">Transcription</keyword>
<sequence>MKFKLRHMEVFRAIMLTGSTSGAARMLFVSQPVVSRTLAHIESSLGLTLFDRKNGMLKATDNARVIFREVDELYGAAGRIDSLVENLKERRKQRISFCSSPALGLRVVPRAMKRFLKQNPDVSFAYRTGLIKDMPAELLGKICDFALSIWPVDHPNLDCRPLFGGRICLVIPARHPLARRKKVELKDLRGMPLILYQQDMPMGAVIRDRLRAAGIDQAPLVEINRSEQACALVNEGLGAALVNQYCVDEELWRGLAVKALDLDIPAAVYLLTSTFEPLRPECQAFIQTLVEDVDTMEAAPA</sequence>
<evidence type="ECO:0000256" key="2">
    <source>
        <dbReference type="ARBA" id="ARBA00023015"/>
    </source>
</evidence>
<dbReference type="EMBL" id="PYAL01000001">
    <property type="protein sequence ID" value="RXN92324.1"/>
    <property type="molecule type" value="Genomic_DNA"/>
</dbReference>
<proteinExistence type="inferred from homology"/>
<dbReference type="GO" id="GO:0043565">
    <property type="term" value="F:sequence-specific DNA binding"/>
    <property type="evidence" value="ECO:0007669"/>
    <property type="project" value="TreeGrafter"/>
</dbReference>
<comment type="caution">
    <text evidence="6">The sequence shown here is derived from an EMBL/GenBank/DDBJ whole genome shotgun (WGS) entry which is preliminary data.</text>
</comment>
<reference evidence="6 7" key="1">
    <citation type="journal article" date="2017" name="Int. J. Syst. Evol. Microbiol.">
        <title>Achromobacter aloeverae sp. nov., isolated from the root of Aloe vera (L.) Burm.f.</title>
        <authorList>
            <person name="Kuncharoen N."/>
            <person name="Muramatsu Y."/>
            <person name="Shibata C."/>
            <person name="Kamakura Y."/>
            <person name="Nakagawa Y."/>
            <person name="Tanasupawat S."/>
        </authorList>
    </citation>
    <scope>NUCLEOTIDE SEQUENCE [LARGE SCALE GENOMIC DNA]</scope>
    <source>
        <strain evidence="6 7">AVA-1</strain>
    </source>
</reference>
<keyword evidence="2" id="KW-0805">Transcription regulation</keyword>
<dbReference type="SUPFAM" id="SSF53850">
    <property type="entry name" value="Periplasmic binding protein-like II"/>
    <property type="match status" value="1"/>
</dbReference>
<dbReference type="InterPro" id="IPR000847">
    <property type="entry name" value="LysR_HTH_N"/>
</dbReference>
<evidence type="ECO:0000256" key="4">
    <source>
        <dbReference type="ARBA" id="ARBA00023163"/>
    </source>
</evidence>
<dbReference type="AlphaFoldDB" id="A0A4Q1HMW2"/>
<dbReference type="InterPro" id="IPR005119">
    <property type="entry name" value="LysR_subst-bd"/>
</dbReference>
<dbReference type="PANTHER" id="PTHR30427:SF1">
    <property type="entry name" value="TRANSCRIPTIONAL ACTIVATOR PROTEIN LYSR"/>
    <property type="match status" value="1"/>
</dbReference>
<protein>
    <submittedName>
        <fullName evidence="6">LysR family transcriptional regulator</fullName>
    </submittedName>
</protein>
<dbReference type="RefSeq" id="WP_129148287.1">
    <property type="nucleotide sequence ID" value="NZ_JBHSDO010000016.1"/>
</dbReference>
<dbReference type="OrthoDB" id="110033at2"/>
<dbReference type="Proteomes" id="UP000290849">
    <property type="component" value="Unassembled WGS sequence"/>
</dbReference>
<dbReference type="SUPFAM" id="SSF46785">
    <property type="entry name" value="Winged helix' DNA-binding domain"/>
    <property type="match status" value="1"/>
</dbReference>
<evidence type="ECO:0000259" key="5">
    <source>
        <dbReference type="PROSITE" id="PS50931"/>
    </source>
</evidence>
<dbReference type="Gene3D" id="1.10.10.10">
    <property type="entry name" value="Winged helix-like DNA-binding domain superfamily/Winged helix DNA-binding domain"/>
    <property type="match status" value="1"/>
</dbReference>
<evidence type="ECO:0000256" key="1">
    <source>
        <dbReference type="ARBA" id="ARBA00009437"/>
    </source>
</evidence>